<evidence type="ECO:0000313" key="4">
    <source>
        <dbReference type="Proteomes" id="UP000277326"/>
    </source>
</evidence>
<reference evidence="2 5" key="2">
    <citation type="submission" date="2018-07" db="EMBL/GenBank/DDBJ databases">
        <title>Genome sequences of Haloplanus aerogenes JCM 16430T.</title>
        <authorList>
            <person name="Kim Y.B."/>
            <person name="Roh S.W."/>
        </authorList>
    </citation>
    <scope>NUCLEOTIDE SEQUENCE [LARGE SCALE GENOMIC DNA]</scope>
    <source>
        <strain evidence="2 5">JCM 16430</strain>
    </source>
</reference>
<feature type="transmembrane region" description="Helical" evidence="1">
    <location>
        <begin position="51"/>
        <end position="71"/>
    </location>
</feature>
<reference evidence="3 4" key="1">
    <citation type="journal article" date="2015" name="Stand. Genomic Sci.">
        <title>Genomic Encyclopedia of Bacterial and Archaeal Type Strains, Phase III: the genomes of soil and plant-associated and newly described type strains.</title>
        <authorList>
            <person name="Whitman W.B."/>
            <person name="Woyke T."/>
            <person name="Klenk H.P."/>
            <person name="Zhou Y."/>
            <person name="Lilburn T.G."/>
            <person name="Beck B.J."/>
            <person name="De Vos P."/>
            <person name="Vandamme P."/>
            <person name="Eisen J.A."/>
            <person name="Garrity G."/>
            <person name="Hugenholtz P."/>
            <person name="Kyrpides N.C."/>
        </authorList>
    </citation>
    <scope>NUCLEOTIDE SEQUENCE [LARGE SCALE GENOMIC DNA]</scope>
    <source>
        <strain evidence="3 4">CGMCC 1.10124</strain>
    </source>
</reference>
<protein>
    <submittedName>
        <fullName evidence="3">Uncharacterized protein</fullName>
    </submittedName>
</protein>
<dbReference type="EMBL" id="REFS01000013">
    <property type="protein sequence ID" value="RMB08223.1"/>
    <property type="molecule type" value="Genomic_DNA"/>
</dbReference>
<dbReference type="Proteomes" id="UP000282007">
    <property type="component" value="Chromosome"/>
</dbReference>
<proteinExistence type="predicted"/>
<name>A0A3M0CWM0_9EURY</name>
<reference evidence="3" key="3">
    <citation type="submission" date="2018-10" db="EMBL/GenBank/DDBJ databases">
        <authorList>
            <person name="Whitman W."/>
            <person name="Huntemann M."/>
            <person name="Clum A."/>
            <person name="Pillay M."/>
            <person name="Palaniappan K."/>
            <person name="Varghese N."/>
            <person name="Mikhailova N."/>
            <person name="Stamatis D."/>
            <person name="Reddy T."/>
            <person name="Daum C."/>
            <person name="Shapiro N."/>
            <person name="Ivanova N."/>
            <person name="Kyrpides N."/>
            <person name="Woyke T."/>
        </authorList>
    </citation>
    <scope>NUCLEOTIDE SEQUENCE</scope>
    <source>
        <strain evidence="3">CGMCC 1.10124</strain>
    </source>
</reference>
<accession>A0A3M0CWM0</accession>
<dbReference type="EMBL" id="CP034145">
    <property type="protein sequence ID" value="AZH24138.1"/>
    <property type="molecule type" value="Genomic_DNA"/>
</dbReference>
<evidence type="ECO:0000313" key="5">
    <source>
        <dbReference type="Proteomes" id="UP000282007"/>
    </source>
</evidence>
<dbReference type="GeneID" id="38469930"/>
<sequence length="106" mass="11245">MSTPTRRVAVRPALVGSLLLVLLGLVVSTVATSLALDAGEPPATVLPGRLGLGLAAIVFVRIAGVCLLWGVATRWRPRARVPLLAAAGVFWVLWGLWQAWLLLART</sequence>
<dbReference type="Proteomes" id="UP000277326">
    <property type="component" value="Unassembled WGS sequence"/>
</dbReference>
<gene>
    <name evidence="3" type="ORF">ATH50_3690</name>
    <name evidence="2" type="ORF">DU502_01550</name>
</gene>
<keyword evidence="1" id="KW-0812">Transmembrane</keyword>
<keyword evidence="1" id="KW-1133">Transmembrane helix</keyword>
<evidence type="ECO:0000313" key="3">
    <source>
        <dbReference type="EMBL" id="RMB08223.1"/>
    </source>
</evidence>
<evidence type="ECO:0000256" key="1">
    <source>
        <dbReference type="SAM" id="Phobius"/>
    </source>
</evidence>
<feature type="transmembrane region" description="Helical" evidence="1">
    <location>
        <begin position="83"/>
        <end position="103"/>
    </location>
</feature>
<keyword evidence="1" id="KW-0472">Membrane</keyword>
<evidence type="ECO:0000313" key="2">
    <source>
        <dbReference type="EMBL" id="AZH24138.1"/>
    </source>
</evidence>
<dbReference type="AlphaFoldDB" id="A0A3M0CWM0"/>
<organism evidence="3 4">
    <name type="scientific">Haloplanus aerogenes</name>
    <dbReference type="NCBI Taxonomy" id="660522"/>
    <lineage>
        <taxon>Archaea</taxon>
        <taxon>Methanobacteriati</taxon>
        <taxon>Methanobacteriota</taxon>
        <taxon>Stenosarchaea group</taxon>
        <taxon>Halobacteria</taxon>
        <taxon>Halobacteriales</taxon>
        <taxon>Haloferacaceae</taxon>
        <taxon>Haloplanus</taxon>
    </lineage>
</organism>
<keyword evidence="5" id="KW-1185">Reference proteome</keyword>
<dbReference type="RefSeq" id="WP_124896991.1">
    <property type="nucleotide sequence ID" value="NZ_CP034145.1"/>
</dbReference>
<dbReference type="KEGG" id="haer:DU502_01550"/>